<organism evidence="4 5">
    <name type="scientific">Pyrus ussuriensis x Pyrus communis</name>
    <dbReference type="NCBI Taxonomy" id="2448454"/>
    <lineage>
        <taxon>Eukaryota</taxon>
        <taxon>Viridiplantae</taxon>
        <taxon>Streptophyta</taxon>
        <taxon>Embryophyta</taxon>
        <taxon>Tracheophyta</taxon>
        <taxon>Spermatophyta</taxon>
        <taxon>Magnoliopsida</taxon>
        <taxon>eudicotyledons</taxon>
        <taxon>Gunneridae</taxon>
        <taxon>Pentapetalae</taxon>
        <taxon>rosids</taxon>
        <taxon>fabids</taxon>
        <taxon>Rosales</taxon>
        <taxon>Rosaceae</taxon>
        <taxon>Amygdaloideae</taxon>
        <taxon>Maleae</taxon>
        <taxon>Pyrus</taxon>
    </lineage>
</organism>
<comment type="caution">
    <text evidence="4">The sequence shown here is derived from an EMBL/GenBank/DDBJ whole genome shotgun (WGS) entry which is preliminary data.</text>
</comment>
<keyword evidence="2" id="KW-1133">Transmembrane helix</keyword>
<sequence length="178" mass="17890">MTTHGASPLLLPVFALSLVFFSSAISEALDLPAGLPEGFKEFGKLKDEVLKSNIINQIDGSAGKAANAPKSGDAPAPGGQGKLDKMIKELGVPAPVADAAKNGDASALNNIFKSAPGPGGVAAGAADTLTKMFKRSPAPDAAGHKSAPPPREGSGSTQLASSFLCVGMIGFISFFLAL</sequence>
<gene>
    <name evidence="4" type="ORF">D8674_034242</name>
</gene>
<dbReference type="AlphaFoldDB" id="A0A5N5HRJ2"/>
<feature type="transmembrane region" description="Helical" evidence="2">
    <location>
        <begin position="159"/>
        <end position="177"/>
    </location>
</feature>
<evidence type="ECO:0000256" key="2">
    <source>
        <dbReference type="SAM" id="Phobius"/>
    </source>
</evidence>
<keyword evidence="2" id="KW-0812">Transmembrane</keyword>
<evidence type="ECO:0000313" key="4">
    <source>
        <dbReference type="EMBL" id="KAB2629447.1"/>
    </source>
</evidence>
<dbReference type="Proteomes" id="UP000327157">
    <property type="component" value="Chromosome 8"/>
</dbReference>
<keyword evidence="5" id="KW-1185">Reference proteome</keyword>
<evidence type="ECO:0000256" key="1">
    <source>
        <dbReference type="SAM" id="MobiDB-lite"/>
    </source>
</evidence>
<feature type="region of interest" description="Disordered" evidence="1">
    <location>
        <begin position="135"/>
        <end position="157"/>
    </location>
</feature>
<feature type="signal peptide" evidence="3">
    <location>
        <begin position="1"/>
        <end position="24"/>
    </location>
</feature>
<evidence type="ECO:0000256" key="3">
    <source>
        <dbReference type="SAM" id="SignalP"/>
    </source>
</evidence>
<proteinExistence type="predicted"/>
<protein>
    <submittedName>
        <fullName evidence="4">Uncharacterized protein</fullName>
    </submittedName>
</protein>
<evidence type="ECO:0000313" key="5">
    <source>
        <dbReference type="Proteomes" id="UP000327157"/>
    </source>
</evidence>
<reference evidence="4 5" key="1">
    <citation type="submission" date="2019-09" db="EMBL/GenBank/DDBJ databases">
        <authorList>
            <person name="Ou C."/>
        </authorList>
    </citation>
    <scope>NUCLEOTIDE SEQUENCE [LARGE SCALE GENOMIC DNA]</scope>
    <source>
        <strain evidence="4">S2</strain>
        <tissue evidence="4">Leaf</tissue>
    </source>
</reference>
<accession>A0A5N5HRJ2</accession>
<keyword evidence="2" id="KW-0472">Membrane</keyword>
<reference evidence="5" key="2">
    <citation type="submission" date="2019-10" db="EMBL/GenBank/DDBJ databases">
        <title>A de novo genome assembly of a pear dwarfing rootstock.</title>
        <authorList>
            <person name="Wang F."/>
            <person name="Wang J."/>
            <person name="Li S."/>
            <person name="Zhang Y."/>
            <person name="Fang M."/>
            <person name="Ma L."/>
            <person name="Zhao Y."/>
            <person name="Jiang S."/>
        </authorList>
    </citation>
    <scope>NUCLEOTIDE SEQUENCE [LARGE SCALE GENOMIC DNA]</scope>
</reference>
<feature type="chain" id="PRO_5024459577" evidence="3">
    <location>
        <begin position="25"/>
        <end position="178"/>
    </location>
</feature>
<reference evidence="4 5" key="3">
    <citation type="submission" date="2019-11" db="EMBL/GenBank/DDBJ databases">
        <title>A de novo genome assembly of a pear dwarfing rootstock.</title>
        <authorList>
            <person name="Wang F."/>
            <person name="Wang J."/>
            <person name="Li S."/>
            <person name="Zhang Y."/>
            <person name="Fang M."/>
            <person name="Ma L."/>
            <person name="Zhao Y."/>
            <person name="Jiang S."/>
        </authorList>
    </citation>
    <scope>NUCLEOTIDE SEQUENCE [LARGE SCALE GENOMIC DNA]</scope>
    <source>
        <strain evidence="4">S2</strain>
        <tissue evidence="4">Leaf</tissue>
    </source>
</reference>
<keyword evidence="3" id="KW-0732">Signal</keyword>
<dbReference type="EMBL" id="SMOL01000148">
    <property type="protein sequence ID" value="KAB2629447.1"/>
    <property type="molecule type" value="Genomic_DNA"/>
</dbReference>
<feature type="region of interest" description="Disordered" evidence="1">
    <location>
        <begin position="62"/>
        <end position="83"/>
    </location>
</feature>
<name>A0A5N5HRJ2_9ROSA</name>